<gene>
    <name evidence="1" type="ORF">CEXT_609111</name>
</gene>
<dbReference type="Proteomes" id="UP001054945">
    <property type="component" value="Unassembled WGS sequence"/>
</dbReference>
<evidence type="ECO:0000313" key="1">
    <source>
        <dbReference type="EMBL" id="GIY31029.1"/>
    </source>
</evidence>
<sequence length="67" mass="7180">MSPVISRMENLANRHSGTHVLTVILYKNQLSGPKVASFSFKDNLHEGMLTAVTCIVDSGDGPLQPVG</sequence>
<comment type="caution">
    <text evidence="1">The sequence shown here is derived from an EMBL/GenBank/DDBJ whole genome shotgun (WGS) entry which is preliminary data.</text>
</comment>
<keyword evidence="2" id="KW-1185">Reference proteome</keyword>
<protein>
    <submittedName>
        <fullName evidence="1">Uncharacterized protein</fullName>
    </submittedName>
</protein>
<organism evidence="1 2">
    <name type="scientific">Caerostris extrusa</name>
    <name type="common">Bark spider</name>
    <name type="synonym">Caerostris bankana</name>
    <dbReference type="NCBI Taxonomy" id="172846"/>
    <lineage>
        <taxon>Eukaryota</taxon>
        <taxon>Metazoa</taxon>
        <taxon>Ecdysozoa</taxon>
        <taxon>Arthropoda</taxon>
        <taxon>Chelicerata</taxon>
        <taxon>Arachnida</taxon>
        <taxon>Araneae</taxon>
        <taxon>Araneomorphae</taxon>
        <taxon>Entelegynae</taxon>
        <taxon>Araneoidea</taxon>
        <taxon>Araneidae</taxon>
        <taxon>Caerostris</taxon>
    </lineage>
</organism>
<dbReference type="EMBL" id="BPLR01009311">
    <property type="protein sequence ID" value="GIY31029.1"/>
    <property type="molecule type" value="Genomic_DNA"/>
</dbReference>
<name>A0AAV4SDJ5_CAEEX</name>
<proteinExistence type="predicted"/>
<reference evidence="1 2" key="1">
    <citation type="submission" date="2021-06" db="EMBL/GenBank/DDBJ databases">
        <title>Caerostris extrusa draft genome.</title>
        <authorList>
            <person name="Kono N."/>
            <person name="Arakawa K."/>
        </authorList>
    </citation>
    <scope>NUCLEOTIDE SEQUENCE [LARGE SCALE GENOMIC DNA]</scope>
</reference>
<dbReference type="AlphaFoldDB" id="A0AAV4SDJ5"/>
<evidence type="ECO:0000313" key="2">
    <source>
        <dbReference type="Proteomes" id="UP001054945"/>
    </source>
</evidence>
<accession>A0AAV4SDJ5</accession>